<name>A0ABP4GWD5_9ACTN</name>
<sequence>MAVKRRVGIVLAISTLMAGWGPLGAAEAAAPPGAPYRQCPAVGAAPSCQILLVVNPDGTVGVQADGAVGPYDGSDDTLVGIVNNSRKPVTAVTVTGPGSGLSGFDGDGICSGAYGSWAGSAGCPYGPTGYEGPGTSFVTSPALPDSAEVDFAHGLAPGASAYFALEGALASAKLTARKGPLMFTVAGALPVRTAEQGNQSQFTHDQSPRGAVCDPYFLRRAQQNGRATATSFANRGMPASAALLNHFLDGTGTPIDFPNGSPVANDLLSNGDFKSLDKSVQAEVKKQLDNGKNTVQLDRDTLTRVALYYPLELLFGFRGTQGLTVTGSGSVVDGNYVGSITYVVQDSYGFPEGDHLLGLGDQMRYLQTVCGAPQTPGGAHWFADSITVKVPFSLPVKE</sequence>
<gene>
    <name evidence="2" type="ORF">GCM10009665_26220</name>
</gene>
<organism evidence="2 3">
    <name type="scientific">Kitasatospora nipponensis</name>
    <dbReference type="NCBI Taxonomy" id="258049"/>
    <lineage>
        <taxon>Bacteria</taxon>
        <taxon>Bacillati</taxon>
        <taxon>Actinomycetota</taxon>
        <taxon>Actinomycetes</taxon>
        <taxon>Kitasatosporales</taxon>
        <taxon>Streptomycetaceae</taxon>
        <taxon>Kitasatospora</taxon>
    </lineage>
</organism>
<comment type="caution">
    <text evidence="2">The sequence shown here is derived from an EMBL/GenBank/DDBJ whole genome shotgun (WGS) entry which is preliminary data.</text>
</comment>
<protein>
    <submittedName>
        <fullName evidence="2">Uncharacterized protein</fullName>
    </submittedName>
</protein>
<dbReference type="EMBL" id="BAAALF010000036">
    <property type="protein sequence ID" value="GAA1234793.1"/>
    <property type="molecule type" value="Genomic_DNA"/>
</dbReference>
<feature type="signal peptide" evidence="1">
    <location>
        <begin position="1"/>
        <end position="25"/>
    </location>
</feature>
<proteinExistence type="predicted"/>
<accession>A0ABP4GWD5</accession>
<evidence type="ECO:0000256" key="1">
    <source>
        <dbReference type="SAM" id="SignalP"/>
    </source>
</evidence>
<evidence type="ECO:0000313" key="2">
    <source>
        <dbReference type="EMBL" id="GAA1234793.1"/>
    </source>
</evidence>
<dbReference type="Proteomes" id="UP001500037">
    <property type="component" value="Unassembled WGS sequence"/>
</dbReference>
<feature type="chain" id="PRO_5045315435" evidence="1">
    <location>
        <begin position="26"/>
        <end position="398"/>
    </location>
</feature>
<dbReference type="RefSeq" id="WP_344441619.1">
    <property type="nucleotide sequence ID" value="NZ_BAAALF010000036.1"/>
</dbReference>
<keyword evidence="3" id="KW-1185">Reference proteome</keyword>
<keyword evidence="1" id="KW-0732">Signal</keyword>
<evidence type="ECO:0000313" key="3">
    <source>
        <dbReference type="Proteomes" id="UP001500037"/>
    </source>
</evidence>
<reference evidence="3" key="1">
    <citation type="journal article" date="2019" name="Int. J. Syst. Evol. Microbiol.">
        <title>The Global Catalogue of Microorganisms (GCM) 10K type strain sequencing project: providing services to taxonomists for standard genome sequencing and annotation.</title>
        <authorList>
            <consortium name="The Broad Institute Genomics Platform"/>
            <consortium name="The Broad Institute Genome Sequencing Center for Infectious Disease"/>
            <person name="Wu L."/>
            <person name="Ma J."/>
        </authorList>
    </citation>
    <scope>NUCLEOTIDE SEQUENCE [LARGE SCALE GENOMIC DNA]</scope>
    <source>
        <strain evidence="3">JCM 13004</strain>
    </source>
</reference>